<evidence type="ECO:0000313" key="11">
    <source>
        <dbReference type="EMBL" id="QOT79908.1"/>
    </source>
</evidence>
<dbReference type="CDD" id="cd06261">
    <property type="entry name" value="TM_PBP2"/>
    <property type="match status" value="1"/>
</dbReference>
<dbReference type="Pfam" id="PF00528">
    <property type="entry name" value="BPD_transp_1"/>
    <property type="match status" value="1"/>
</dbReference>
<organism evidence="11 12">
    <name type="scientific">Cupriavidus basilensis</name>
    <dbReference type="NCBI Taxonomy" id="68895"/>
    <lineage>
        <taxon>Bacteria</taxon>
        <taxon>Pseudomonadati</taxon>
        <taxon>Pseudomonadota</taxon>
        <taxon>Betaproteobacteria</taxon>
        <taxon>Burkholderiales</taxon>
        <taxon>Burkholderiaceae</taxon>
        <taxon>Cupriavidus</taxon>
    </lineage>
</organism>
<name>A0A643FXN6_9BURK</name>
<comment type="similarity">
    <text evidence="2">Belongs to the binding-protein-dependent transport system permease family. HisMQ subfamily.</text>
</comment>
<feature type="transmembrane region" description="Helical" evidence="8">
    <location>
        <begin position="34"/>
        <end position="57"/>
    </location>
</feature>
<dbReference type="EMBL" id="CP062804">
    <property type="protein sequence ID" value="QOT79908.1"/>
    <property type="molecule type" value="Genomic_DNA"/>
</dbReference>
<proteinExistence type="inferred from homology"/>
<dbReference type="NCBIfam" id="TIGR01726">
    <property type="entry name" value="HEQRo_perm_3TM"/>
    <property type="match status" value="1"/>
</dbReference>
<evidence type="ECO:0000256" key="7">
    <source>
        <dbReference type="ARBA" id="ARBA00023136"/>
    </source>
</evidence>
<evidence type="ECO:0000256" key="6">
    <source>
        <dbReference type="ARBA" id="ARBA00022989"/>
    </source>
</evidence>
<feature type="transmembrane region" description="Helical" evidence="8">
    <location>
        <begin position="102"/>
        <end position="123"/>
    </location>
</feature>
<dbReference type="InterPro" id="IPR043429">
    <property type="entry name" value="ArtM/GltK/GlnP/TcyL/YhdX-like"/>
</dbReference>
<feature type="region of interest" description="Disordered" evidence="9">
    <location>
        <begin position="252"/>
        <end position="272"/>
    </location>
</feature>
<dbReference type="GeneID" id="98406227"/>
<dbReference type="Proteomes" id="UP000397656">
    <property type="component" value="Chromosome 2"/>
</dbReference>
<dbReference type="GO" id="GO:0006865">
    <property type="term" value="P:amino acid transport"/>
    <property type="evidence" value="ECO:0007669"/>
    <property type="project" value="TreeGrafter"/>
</dbReference>
<evidence type="ECO:0000256" key="4">
    <source>
        <dbReference type="ARBA" id="ARBA00022475"/>
    </source>
</evidence>
<keyword evidence="5 8" id="KW-0812">Transmembrane</keyword>
<keyword evidence="4" id="KW-1003">Cell membrane</keyword>
<feature type="transmembrane region" description="Helical" evidence="8">
    <location>
        <begin position="203"/>
        <end position="228"/>
    </location>
</feature>
<reference evidence="11 12" key="1">
    <citation type="submission" date="2020-10" db="EMBL/GenBank/DDBJ databases">
        <title>Complete genome sequence of Cupriavidus basilensis CCUG 49340T.</title>
        <authorList>
            <person name="Salva-Serra F."/>
            <person name="Donoso R.A."/>
            <person name="Cho K.H."/>
            <person name="Yoo J.A."/>
            <person name="Lee K."/>
            <person name="Yoon S.-H."/>
            <person name="Perez-Pantoja D."/>
            <person name="Moore E.R.B."/>
        </authorList>
    </citation>
    <scope>NUCLEOTIDE SEQUENCE [LARGE SCALE GENOMIC DNA]</scope>
    <source>
        <strain evidence="12">CCUG 49340</strain>
    </source>
</reference>
<dbReference type="Gene3D" id="1.10.3720.10">
    <property type="entry name" value="MetI-like"/>
    <property type="match status" value="1"/>
</dbReference>
<dbReference type="GO" id="GO:0022857">
    <property type="term" value="F:transmembrane transporter activity"/>
    <property type="evidence" value="ECO:0007669"/>
    <property type="project" value="InterPro"/>
</dbReference>
<dbReference type="SUPFAM" id="SSF161098">
    <property type="entry name" value="MetI-like"/>
    <property type="match status" value="1"/>
</dbReference>
<dbReference type="InterPro" id="IPR010065">
    <property type="entry name" value="AA_ABC_transptr_permease_3TM"/>
</dbReference>
<dbReference type="AlphaFoldDB" id="A0A643FXN6"/>
<dbReference type="PANTHER" id="PTHR30614:SF21">
    <property type="entry name" value="AMINO ACID ABC TRANSPORTER PERMEASE"/>
    <property type="match status" value="1"/>
</dbReference>
<keyword evidence="6 8" id="KW-1133">Transmembrane helix</keyword>
<evidence type="ECO:0000256" key="3">
    <source>
        <dbReference type="ARBA" id="ARBA00022448"/>
    </source>
</evidence>
<accession>A0A643FXN6</accession>
<keyword evidence="7 8" id="KW-0472">Membrane</keyword>
<feature type="domain" description="ABC transmembrane type-1" evidence="10">
    <location>
        <begin position="32"/>
        <end position="222"/>
    </location>
</feature>
<evidence type="ECO:0000256" key="8">
    <source>
        <dbReference type="RuleBase" id="RU363032"/>
    </source>
</evidence>
<dbReference type="InterPro" id="IPR000515">
    <property type="entry name" value="MetI-like"/>
</dbReference>
<evidence type="ECO:0000313" key="12">
    <source>
        <dbReference type="Proteomes" id="UP000397656"/>
    </source>
</evidence>
<feature type="transmembrane region" description="Helical" evidence="8">
    <location>
        <begin position="135"/>
        <end position="152"/>
    </location>
</feature>
<evidence type="ECO:0000256" key="2">
    <source>
        <dbReference type="ARBA" id="ARBA00010072"/>
    </source>
</evidence>
<dbReference type="InterPro" id="IPR035906">
    <property type="entry name" value="MetI-like_sf"/>
</dbReference>
<dbReference type="RefSeq" id="WP_150985142.1">
    <property type="nucleotide sequence ID" value="NZ_CP062804.1"/>
</dbReference>
<feature type="transmembrane region" description="Helical" evidence="8">
    <location>
        <begin position="69"/>
        <end position="90"/>
    </location>
</feature>
<comment type="subcellular location">
    <subcellularLocation>
        <location evidence="1">Cell inner membrane</location>
        <topology evidence="1">Multi-pass membrane protein</topology>
    </subcellularLocation>
    <subcellularLocation>
        <location evidence="8">Cell membrane</location>
        <topology evidence="8">Multi-pass membrane protein</topology>
    </subcellularLocation>
</comment>
<sequence>MPDADLSGWAVVLKQLPYLLAGTFPNGPLAGAALTLWMALLACTGATVLGIGVAVLLDLAPAPLARAVRALLACLRAIPVLMLVFWAYFLLPMLAGVHVGEVQTVVLALALIGAAYIAQVMAAGFDAIGRGQRNAALALGMTPLQALWQVVLPQTLRAMLPSLGNVWVSLAKDTSLAYIVGVVELSTVATQVNGRSVGYAAQVFAAVALLYFFICVGIESVAALLLAATRKQQRRSLWHGAALTACRLARTRAHPPPTSGSRGSSRSRPAPP</sequence>
<evidence type="ECO:0000256" key="5">
    <source>
        <dbReference type="ARBA" id="ARBA00022692"/>
    </source>
</evidence>
<evidence type="ECO:0000256" key="1">
    <source>
        <dbReference type="ARBA" id="ARBA00004429"/>
    </source>
</evidence>
<evidence type="ECO:0000256" key="9">
    <source>
        <dbReference type="SAM" id="MobiDB-lite"/>
    </source>
</evidence>
<keyword evidence="3 8" id="KW-0813">Transport</keyword>
<gene>
    <name evidence="11" type="ORF">F7R26_035230</name>
</gene>
<dbReference type="PROSITE" id="PS50928">
    <property type="entry name" value="ABC_TM1"/>
    <property type="match status" value="1"/>
</dbReference>
<dbReference type="PANTHER" id="PTHR30614">
    <property type="entry name" value="MEMBRANE COMPONENT OF AMINO ACID ABC TRANSPORTER"/>
    <property type="match status" value="1"/>
</dbReference>
<dbReference type="GO" id="GO:0043190">
    <property type="term" value="C:ATP-binding cassette (ABC) transporter complex"/>
    <property type="evidence" value="ECO:0007669"/>
    <property type="project" value="InterPro"/>
</dbReference>
<evidence type="ECO:0000259" key="10">
    <source>
        <dbReference type="PROSITE" id="PS50928"/>
    </source>
</evidence>
<protein>
    <submittedName>
        <fullName evidence="11">Amino acid ABC transporter permease</fullName>
    </submittedName>
</protein>
<feature type="compositionally biased region" description="Low complexity" evidence="9">
    <location>
        <begin position="259"/>
        <end position="272"/>
    </location>
</feature>